<feature type="compositionally biased region" description="Basic residues" evidence="1">
    <location>
        <begin position="268"/>
        <end position="280"/>
    </location>
</feature>
<feature type="domain" description="Retrovirus-related Pol polyprotein from transposon TNT 1-94-like beta-barrel" evidence="2">
    <location>
        <begin position="349"/>
        <end position="425"/>
    </location>
</feature>
<dbReference type="InterPro" id="IPR054722">
    <property type="entry name" value="PolX-like_BBD"/>
</dbReference>
<evidence type="ECO:0000313" key="4">
    <source>
        <dbReference type="Proteomes" id="UP000619265"/>
    </source>
</evidence>
<comment type="caution">
    <text evidence="3">The sequence shown here is derived from an EMBL/GenBank/DDBJ whole genome shotgun (WGS) entry which is preliminary data.</text>
</comment>
<dbReference type="Gramene" id="Jr16_14100_p1">
    <property type="protein sequence ID" value="cds.Jr16_14100_p1"/>
    <property type="gene ID" value="Jr16_14100"/>
</dbReference>
<dbReference type="PANTHER" id="PTHR47481:SF10">
    <property type="entry name" value="COPIA-LIKE POLYPROTEIN_RETROTRANSPOSON"/>
    <property type="match status" value="1"/>
</dbReference>
<feature type="compositionally biased region" description="Polar residues" evidence="1">
    <location>
        <begin position="283"/>
        <end position="294"/>
    </location>
</feature>
<gene>
    <name evidence="3" type="ORF">F2P56_036104</name>
</gene>
<accession>A0A833WSS9</accession>
<dbReference type="AlphaFoldDB" id="A0A833WSS9"/>
<protein>
    <recommendedName>
        <fullName evidence="2">Retrovirus-related Pol polyprotein from transposon TNT 1-94-like beta-barrel domain-containing protein</fullName>
    </recommendedName>
</protein>
<dbReference type="PANTHER" id="PTHR47481">
    <property type="match status" value="1"/>
</dbReference>
<dbReference type="Pfam" id="PF22936">
    <property type="entry name" value="Pol_BBD"/>
    <property type="match status" value="1"/>
</dbReference>
<dbReference type="Proteomes" id="UP000619265">
    <property type="component" value="Unassembled WGS sequence"/>
</dbReference>
<dbReference type="Pfam" id="PF14223">
    <property type="entry name" value="Retrotran_gag_2"/>
    <property type="match status" value="1"/>
</dbReference>
<sequence length="522" mass="58103">MILILMNFYEASIKVDFSEASQEMRHLWDALKDSEKREDDLRRGVLALRGERSQLDGELASTISAYLRGQDLYGYVDGTLPCPSQFLPITTEFPTKQTNPKFLSWTRTDQLVLSILFTSLSDSISSHVLSAETSRALWLALMSMFTSQSQAKDFQIRYQLTHLSRRDQTISDYFGKVRNLADTLAATGSPIPEKDLVTYLLTGLGPAYESFVTSVTTRAEPLTSHELYQLLLVQENRLSHVSKILHEPSANFTSSRDTRGRAPFRGGRQGRGRGRHHSRGGRQVSQFSGNTHQAPSGPRPTCQVCQKSGHVALQCYHRFDHSYQYDPPQSFSANYTTSHNQTTNSDSTWYPDSAATHHITSDLGNLNLSSEPYHGPEAIRVGDGSCLPIQNLCDSLFHSNSSNFRLCNLLHVPNITKNLVSVLQFCIDNNCFFEFHSTHFSVKDTRTQKILLTGPTRNGLYVFPPSPSSSSSLQTSPSAALGDRTSVSNWHRRLGHPSLELSGRLHKALTNCQCGPLGPSSG</sequence>
<feature type="region of interest" description="Disordered" evidence="1">
    <location>
        <begin position="250"/>
        <end position="301"/>
    </location>
</feature>
<evidence type="ECO:0000256" key="1">
    <source>
        <dbReference type="SAM" id="MobiDB-lite"/>
    </source>
</evidence>
<dbReference type="EMBL" id="LIHL02000016">
    <property type="protein sequence ID" value="KAF5443557.1"/>
    <property type="molecule type" value="Genomic_DNA"/>
</dbReference>
<reference evidence="3" key="1">
    <citation type="submission" date="2015-10" db="EMBL/GenBank/DDBJ databases">
        <authorList>
            <person name="Martinez-Garcia P.J."/>
            <person name="Crepeau M.W."/>
            <person name="Puiu D."/>
            <person name="Gonzalez-Ibeas D."/>
            <person name="Whalen J."/>
            <person name="Stevens K."/>
            <person name="Paul R."/>
            <person name="Butterfield T."/>
            <person name="Britton M."/>
            <person name="Reagan R."/>
            <person name="Chakraborty S."/>
            <person name="Walawage S.L."/>
            <person name="Vasquez-Gross H.A."/>
            <person name="Cardeno C."/>
            <person name="Famula R."/>
            <person name="Pratt K."/>
            <person name="Kuruganti S."/>
            <person name="Aradhya M.K."/>
            <person name="Leslie C.A."/>
            <person name="Dandekar A.M."/>
            <person name="Salzberg S.L."/>
            <person name="Wegrzyn J.L."/>
            <person name="Langley C.H."/>
            <person name="Neale D.B."/>
        </authorList>
    </citation>
    <scope>NUCLEOTIDE SEQUENCE</scope>
    <source>
        <tissue evidence="3">Leaves</tissue>
    </source>
</reference>
<reference evidence="3" key="2">
    <citation type="submission" date="2020-03" db="EMBL/GenBank/DDBJ databases">
        <title>Walnut 2.0.</title>
        <authorList>
            <person name="Marrano A."/>
            <person name="Britton M."/>
            <person name="Zimin A.V."/>
            <person name="Zaini P.A."/>
            <person name="Workman R."/>
            <person name="Puiu D."/>
            <person name="Bianco L."/>
            <person name="Allen B.J."/>
            <person name="Troggio M."/>
            <person name="Leslie C.A."/>
            <person name="Timp W."/>
            <person name="Dendekar A."/>
            <person name="Salzberg S.L."/>
            <person name="Neale D.B."/>
        </authorList>
    </citation>
    <scope>NUCLEOTIDE SEQUENCE</scope>
    <source>
        <tissue evidence="3">Leaves</tissue>
    </source>
</reference>
<evidence type="ECO:0000313" key="3">
    <source>
        <dbReference type="EMBL" id="KAF5443557.1"/>
    </source>
</evidence>
<evidence type="ECO:0000259" key="2">
    <source>
        <dbReference type="Pfam" id="PF22936"/>
    </source>
</evidence>
<proteinExistence type="predicted"/>
<name>A0A833WSS9_JUGRE</name>
<organism evidence="3 4">
    <name type="scientific">Juglans regia</name>
    <name type="common">English walnut</name>
    <dbReference type="NCBI Taxonomy" id="51240"/>
    <lineage>
        <taxon>Eukaryota</taxon>
        <taxon>Viridiplantae</taxon>
        <taxon>Streptophyta</taxon>
        <taxon>Embryophyta</taxon>
        <taxon>Tracheophyta</taxon>
        <taxon>Spermatophyta</taxon>
        <taxon>Magnoliopsida</taxon>
        <taxon>eudicotyledons</taxon>
        <taxon>Gunneridae</taxon>
        <taxon>Pentapetalae</taxon>
        <taxon>rosids</taxon>
        <taxon>fabids</taxon>
        <taxon>Fagales</taxon>
        <taxon>Juglandaceae</taxon>
        <taxon>Juglans</taxon>
    </lineage>
</organism>